<dbReference type="InterPro" id="IPR034683">
    <property type="entry name" value="IspD/TarI"/>
</dbReference>
<keyword evidence="1" id="KW-0808">Transferase</keyword>
<dbReference type="Proteomes" id="UP000218165">
    <property type="component" value="Chromosome"/>
</dbReference>
<dbReference type="RefSeq" id="WP_096803773.1">
    <property type="nucleotide sequence ID" value="NZ_CP023563.1"/>
</dbReference>
<keyword evidence="2" id="KW-0548">Nucleotidyltransferase</keyword>
<reference evidence="4" key="1">
    <citation type="submission" date="2017-09" db="EMBL/GenBank/DDBJ databases">
        <title>Brachybacterium sp. VM2412.</title>
        <authorList>
            <person name="Tak E.J."/>
            <person name="Bae J.-W."/>
        </authorList>
    </citation>
    <scope>NUCLEOTIDE SEQUENCE [LARGE SCALE GENOMIC DNA]</scope>
    <source>
        <strain evidence="4">VM2412</strain>
    </source>
</reference>
<dbReference type="Pfam" id="PF01128">
    <property type="entry name" value="IspD"/>
    <property type="match status" value="1"/>
</dbReference>
<evidence type="ECO:0000256" key="2">
    <source>
        <dbReference type="ARBA" id="ARBA00022695"/>
    </source>
</evidence>
<dbReference type="SUPFAM" id="SSF53448">
    <property type="entry name" value="Nucleotide-diphospho-sugar transferases"/>
    <property type="match status" value="1"/>
</dbReference>
<name>A0A291GQB1_9MICO</name>
<evidence type="ECO:0000313" key="3">
    <source>
        <dbReference type="EMBL" id="ATG52663.1"/>
    </source>
</evidence>
<dbReference type="GO" id="GO:0016301">
    <property type="term" value="F:kinase activity"/>
    <property type="evidence" value="ECO:0007669"/>
    <property type="project" value="UniProtKB-KW"/>
</dbReference>
<dbReference type="Gene3D" id="3.90.550.10">
    <property type="entry name" value="Spore Coat Polysaccharide Biosynthesis Protein SpsA, Chain A"/>
    <property type="match status" value="1"/>
</dbReference>
<organism evidence="3 4">
    <name type="scientific">Brachybacterium vulturis</name>
    <dbReference type="NCBI Taxonomy" id="2017484"/>
    <lineage>
        <taxon>Bacteria</taxon>
        <taxon>Bacillati</taxon>
        <taxon>Actinomycetota</taxon>
        <taxon>Actinomycetes</taxon>
        <taxon>Micrococcales</taxon>
        <taxon>Dermabacteraceae</taxon>
        <taxon>Brachybacterium</taxon>
    </lineage>
</organism>
<keyword evidence="4" id="KW-1185">Reference proteome</keyword>
<dbReference type="AlphaFoldDB" id="A0A291GQB1"/>
<dbReference type="KEGG" id="brz:CFK38_14860"/>
<protein>
    <submittedName>
        <fullName evidence="3">4-diphosphocytidyl-2C-methyl-D-erythritol kinase</fullName>
    </submittedName>
</protein>
<dbReference type="OrthoDB" id="9802561at2"/>
<keyword evidence="3" id="KW-0418">Kinase</keyword>
<evidence type="ECO:0000313" key="4">
    <source>
        <dbReference type="Proteomes" id="UP000218165"/>
    </source>
</evidence>
<dbReference type="GO" id="GO:0070567">
    <property type="term" value="F:cytidylyltransferase activity"/>
    <property type="evidence" value="ECO:0007669"/>
    <property type="project" value="InterPro"/>
</dbReference>
<sequence length="242" mass="25629">MSSTSRPITVRPIILALAPPAPGLPRGAATPCLERLGGSRLIDRLLGTLHGSGLPAPLVITGEAAHAELRTSLGRSLPVIRVAGGREAALRAALDRCEEELLLLHDAERALTPSSVVRDVLGALQQDDDAVVPVITMTDSVKEVRPDGLRNIDRSTLAGLQSPRLVRRGMLESVVLTGGEAPEDAGGFDEIRAALEHGARVRTVHGSHAGFAVLDRLSLWQAQISLGLARDTSHRHGLARRS</sequence>
<dbReference type="InterPro" id="IPR029044">
    <property type="entry name" value="Nucleotide-diphossugar_trans"/>
</dbReference>
<evidence type="ECO:0000256" key="1">
    <source>
        <dbReference type="ARBA" id="ARBA00022679"/>
    </source>
</evidence>
<dbReference type="EMBL" id="CP023563">
    <property type="protein sequence ID" value="ATG52663.1"/>
    <property type="molecule type" value="Genomic_DNA"/>
</dbReference>
<proteinExistence type="predicted"/>
<accession>A0A291GQB1</accession>
<gene>
    <name evidence="3" type="ORF">CFK38_14860</name>
</gene>